<evidence type="ECO:0000313" key="2">
    <source>
        <dbReference type="EMBL" id="GET35982.1"/>
    </source>
</evidence>
<proteinExistence type="predicted"/>
<evidence type="ECO:0000313" key="3">
    <source>
        <dbReference type="Proteomes" id="UP001050975"/>
    </source>
</evidence>
<keyword evidence="3" id="KW-1185">Reference proteome</keyword>
<name>A0AAV3X9G0_9CYAN</name>
<dbReference type="RefSeq" id="WP_226574969.1">
    <property type="nucleotide sequence ID" value="NZ_BLAY01000007.1"/>
</dbReference>
<comment type="caution">
    <text evidence="2">The sequence shown here is derived from an EMBL/GenBank/DDBJ whole genome shotgun (WGS) entry which is preliminary data.</text>
</comment>
<protein>
    <submittedName>
        <fullName evidence="2">Uncharacterized protein</fullName>
    </submittedName>
</protein>
<organism evidence="2 3">
    <name type="scientific">Microseira wollei NIES-4236</name>
    <dbReference type="NCBI Taxonomy" id="2530354"/>
    <lineage>
        <taxon>Bacteria</taxon>
        <taxon>Bacillati</taxon>
        <taxon>Cyanobacteriota</taxon>
        <taxon>Cyanophyceae</taxon>
        <taxon>Oscillatoriophycideae</taxon>
        <taxon>Aerosakkonematales</taxon>
        <taxon>Aerosakkonemataceae</taxon>
        <taxon>Microseira</taxon>
    </lineage>
</organism>
<sequence length="71" mass="7739">MELDIHKRPKTVDASAPDPGTITSDNDIDVPHTAKSDVQTNDNDRVSDPFNQDSSDRIATDQIHIVGRTPG</sequence>
<gene>
    <name evidence="2" type="ORF">MiSe_07300</name>
</gene>
<dbReference type="Proteomes" id="UP001050975">
    <property type="component" value="Unassembled WGS sequence"/>
</dbReference>
<evidence type="ECO:0000256" key="1">
    <source>
        <dbReference type="SAM" id="MobiDB-lite"/>
    </source>
</evidence>
<accession>A0AAV3X9G0</accession>
<feature type="region of interest" description="Disordered" evidence="1">
    <location>
        <begin position="1"/>
        <end position="71"/>
    </location>
</feature>
<dbReference type="EMBL" id="BLAY01000007">
    <property type="protein sequence ID" value="GET35982.1"/>
    <property type="molecule type" value="Genomic_DNA"/>
</dbReference>
<reference evidence="2" key="1">
    <citation type="submission" date="2019-10" db="EMBL/GenBank/DDBJ databases">
        <title>Draft genome sequece of Microseira wollei NIES-4236.</title>
        <authorList>
            <person name="Yamaguchi H."/>
            <person name="Suzuki S."/>
            <person name="Kawachi M."/>
        </authorList>
    </citation>
    <scope>NUCLEOTIDE SEQUENCE</scope>
    <source>
        <strain evidence="2">NIES-4236</strain>
    </source>
</reference>
<dbReference type="AlphaFoldDB" id="A0AAV3X9G0"/>